<evidence type="ECO:0000313" key="2">
    <source>
        <dbReference type="Proteomes" id="UP000031668"/>
    </source>
</evidence>
<protein>
    <submittedName>
        <fullName evidence="1">Uncharacterized protein</fullName>
    </submittedName>
</protein>
<organism evidence="1 2">
    <name type="scientific">Thelohanellus kitauei</name>
    <name type="common">Myxosporean</name>
    <dbReference type="NCBI Taxonomy" id="669202"/>
    <lineage>
        <taxon>Eukaryota</taxon>
        <taxon>Metazoa</taxon>
        <taxon>Cnidaria</taxon>
        <taxon>Myxozoa</taxon>
        <taxon>Myxosporea</taxon>
        <taxon>Bivalvulida</taxon>
        <taxon>Platysporina</taxon>
        <taxon>Myxobolidae</taxon>
        <taxon>Thelohanellus</taxon>
    </lineage>
</organism>
<evidence type="ECO:0000313" key="1">
    <source>
        <dbReference type="EMBL" id="KII66281.1"/>
    </source>
</evidence>
<dbReference type="EMBL" id="JWZT01003567">
    <property type="protein sequence ID" value="KII66281.1"/>
    <property type="molecule type" value="Genomic_DNA"/>
</dbReference>
<comment type="caution">
    <text evidence="1">The sequence shown here is derived from an EMBL/GenBank/DDBJ whole genome shotgun (WGS) entry which is preliminary data.</text>
</comment>
<gene>
    <name evidence="1" type="ORF">RF11_02828</name>
</gene>
<sequence>MIEVFDNKKLNVTDSLIHKMSLSGWKIRDKHKNLSKNFQPLLFYDSDWKNHMIKFTIKDVFYGYSESLCVNLQNHTISYSEKENDIIITNINYFPFPILGNKNTTNKLIYRLNAIPLMVYQKSVNERFEGENVVFILIKRWYSIRYSFRNITFDKLKSVPKIYGKNWELVAYFGFRVNIRRKLL</sequence>
<accession>A0A0C2MGH0</accession>
<dbReference type="AlphaFoldDB" id="A0A0C2MGH0"/>
<reference evidence="1 2" key="1">
    <citation type="journal article" date="2014" name="Genome Biol. Evol.">
        <title>The genome of the myxosporean Thelohanellus kitauei shows adaptations to nutrient acquisition within its fish host.</title>
        <authorList>
            <person name="Yang Y."/>
            <person name="Xiong J."/>
            <person name="Zhou Z."/>
            <person name="Huo F."/>
            <person name="Miao W."/>
            <person name="Ran C."/>
            <person name="Liu Y."/>
            <person name="Zhang J."/>
            <person name="Feng J."/>
            <person name="Wang M."/>
            <person name="Wang M."/>
            <person name="Wang L."/>
            <person name="Yao B."/>
        </authorList>
    </citation>
    <scope>NUCLEOTIDE SEQUENCE [LARGE SCALE GENOMIC DNA]</scope>
    <source>
        <strain evidence="1">Wuqing</strain>
    </source>
</reference>
<keyword evidence="2" id="KW-1185">Reference proteome</keyword>
<dbReference type="Proteomes" id="UP000031668">
    <property type="component" value="Unassembled WGS sequence"/>
</dbReference>
<proteinExistence type="predicted"/>
<name>A0A0C2MGH0_THEKT</name>